<keyword evidence="1" id="KW-0472">Membrane</keyword>
<feature type="transmembrane region" description="Helical" evidence="1">
    <location>
        <begin position="21"/>
        <end position="39"/>
    </location>
</feature>
<dbReference type="Pfam" id="PF09835">
    <property type="entry name" value="DUF2062"/>
    <property type="match status" value="1"/>
</dbReference>
<evidence type="ECO:0000313" key="4">
    <source>
        <dbReference type="Proteomes" id="UP000214606"/>
    </source>
</evidence>
<reference evidence="3 4" key="1">
    <citation type="submission" date="2016-10" db="EMBL/GenBank/DDBJ databases">
        <title>The whole genome sequencing and assembly of Aeribacillus pallidus KCTC3564 strain.</title>
        <authorList>
            <person name="Lee Y.-J."/>
            <person name="Park M.-K."/>
            <person name="Yi H."/>
            <person name="Bahn Y.-S."/>
            <person name="Kim J.F."/>
            <person name="Lee D.-W."/>
        </authorList>
    </citation>
    <scope>NUCLEOTIDE SEQUENCE [LARGE SCALE GENOMIC DNA]</scope>
    <source>
        <strain evidence="3 4">KCTC3564</strain>
    </source>
</reference>
<dbReference type="PANTHER" id="PTHR40547">
    <property type="entry name" value="SLL0298 PROTEIN"/>
    <property type="match status" value="1"/>
</dbReference>
<proteinExistence type="predicted"/>
<dbReference type="EMBL" id="CP017703">
    <property type="protein sequence ID" value="ASS92372.1"/>
    <property type="molecule type" value="Genomic_DNA"/>
</dbReference>
<dbReference type="Proteomes" id="UP000214606">
    <property type="component" value="Chromosome"/>
</dbReference>
<evidence type="ECO:0000313" key="3">
    <source>
        <dbReference type="EMBL" id="ASS92372.1"/>
    </source>
</evidence>
<keyword evidence="1" id="KW-0812">Transmembrane</keyword>
<feature type="transmembrane region" description="Helical" evidence="1">
    <location>
        <begin position="59"/>
        <end position="79"/>
    </location>
</feature>
<evidence type="ECO:0000256" key="1">
    <source>
        <dbReference type="SAM" id="Phobius"/>
    </source>
</evidence>
<feature type="domain" description="DUF2062" evidence="2">
    <location>
        <begin position="6"/>
        <end position="145"/>
    </location>
</feature>
<dbReference type="AlphaFoldDB" id="A0A223EAU9"/>
<feature type="transmembrane region" description="Helical" evidence="1">
    <location>
        <begin position="115"/>
        <end position="139"/>
    </location>
</feature>
<accession>A0A223EAU9</accession>
<sequence length="158" mass="17634">MKKLLRRSKYLLMKLLRLHDSAHSVALGFSLGLLVNFIPSFGLGPVVSVTFAKLFRGNAIAGLVGGLSLIWAFPILFYLNTLVGHLFFPIEVDDFTDHLGEADETVEFGLQLGKAFIAGMIANMIIAGIIIYFSSYIIIKNYRVKLLHYIGKNWKISK</sequence>
<organism evidence="3 4">
    <name type="scientific">Aeribacillus pallidus</name>
    <dbReference type="NCBI Taxonomy" id="33936"/>
    <lineage>
        <taxon>Bacteria</taxon>
        <taxon>Bacillati</taxon>
        <taxon>Bacillota</taxon>
        <taxon>Bacilli</taxon>
        <taxon>Bacillales</taxon>
        <taxon>Bacillaceae</taxon>
        <taxon>Aeribacillus</taxon>
    </lineage>
</organism>
<dbReference type="InterPro" id="IPR018639">
    <property type="entry name" value="DUF2062"/>
</dbReference>
<name>A0A223EAU9_9BACI</name>
<keyword evidence="1" id="KW-1133">Transmembrane helix</keyword>
<gene>
    <name evidence="3" type="ORF">AP3564_10910</name>
</gene>
<dbReference type="PANTHER" id="PTHR40547:SF1">
    <property type="entry name" value="SLL0298 PROTEIN"/>
    <property type="match status" value="1"/>
</dbReference>
<protein>
    <recommendedName>
        <fullName evidence="2">DUF2062 domain-containing protein</fullName>
    </recommendedName>
</protein>
<evidence type="ECO:0000259" key="2">
    <source>
        <dbReference type="Pfam" id="PF09835"/>
    </source>
</evidence>
<dbReference type="KEGG" id="apak:AP3564_10910"/>